<dbReference type="InterPro" id="IPR001646">
    <property type="entry name" value="5peptide_repeat"/>
</dbReference>
<accession>A0AAP5MD14</accession>
<dbReference type="InterPro" id="IPR051082">
    <property type="entry name" value="Pentapeptide-BTB/POZ_domain"/>
</dbReference>
<dbReference type="EMBL" id="JAALHA020000041">
    <property type="protein sequence ID" value="MDR9900875.1"/>
    <property type="molecule type" value="Genomic_DNA"/>
</dbReference>
<feature type="domain" description="TRADD-like N-terminal" evidence="1">
    <location>
        <begin position="137"/>
        <end position="200"/>
    </location>
</feature>
<organism evidence="2 3">
    <name type="scientific">Aetokthonos hydrillicola Thurmond2011</name>
    <dbReference type="NCBI Taxonomy" id="2712845"/>
    <lineage>
        <taxon>Bacteria</taxon>
        <taxon>Bacillati</taxon>
        <taxon>Cyanobacteriota</taxon>
        <taxon>Cyanophyceae</taxon>
        <taxon>Nostocales</taxon>
        <taxon>Hapalosiphonaceae</taxon>
        <taxon>Aetokthonos</taxon>
    </lineage>
</organism>
<dbReference type="PANTHER" id="PTHR14136">
    <property type="entry name" value="BTB_POZ DOMAIN-CONTAINING PROTEIN KCTD9"/>
    <property type="match status" value="1"/>
</dbReference>
<dbReference type="Pfam" id="PF00805">
    <property type="entry name" value="Pentapeptide"/>
    <property type="match status" value="5"/>
</dbReference>
<dbReference type="SUPFAM" id="SSF141571">
    <property type="entry name" value="Pentapeptide repeat-like"/>
    <property type="match status" value="3"/>
</dbReference>
<evidence type="ECO:0000259" key="1">
    <source>
        <dbReference type="Pfam" id="PF20694"/>
    </source>
</evidence>
<keyword evidence="3" id="KW-1185">Reference proteome</keyword>
<dbReference type="Pfam" id="PF20694">
    <property type="entry name" value="TRADD-like_N"/>
    <property type="match status" value="1"/>
</dbReference>
<sequence>MGRSCRASKEGAEKIKKAFQLKGWTQDYLAGTVRCTRQTVIKFFASKPVEKRLFQAICNELDLEWGEIAELEIEQEQSSRNSVMNTAQKNTCEIASGDYSTTKVLTPPVSVAIEQKPSGKGKAIFVLTGTIDSVDEELLRALETHLRTISKDALLTIKKTEEGSIKITLEASLKGLERLVALFNSGELTEVLGIPVEDVQLLPSTTRDEDQDKSRLVQEIIAQGAKGRNLCDVDLSGANLSGADLSNADLSCADLSDTDLRKANLSGSDLNCADLSGTDLTDADLSGAYLHDAIIDSATRISDKWRLVWEIVNHGSEGRDLRGAMLWNNNLKGAILWNANLSGANLRNANLSDANLRNANLSGAYLSYANLSGANLSGATLWNANLSGAYLSYANLSGAYLSDAYLSYAYLSYANLSGAYLSSADLSYAYLRNAIIDSATRISDKWRLVWEIVNQGSEGRDLRGAYLRGADLRGADLSRADLRGADLSRADLSSADLSRANLSGANLSDANLSRAYLHDVIIDSATRISDKWRLVWEIVNQGSEGRDLSGANLSGTNLSYANLRDANLSYANLSYANLSGAYLRDANLSGANLRDANLISAKVEKALFIETKGLTEDMKQNLKQRGAIFEDSPGDRSEVYAGR</sequence>
<dbReference type="AlphaFoldDB" id="A0AAP5MD14"/>
<dbReference type="Gene3D" id="2.160.20.80">
    <property type="entry name" value="E3 ubiquitin-protein ligase SopA"/>
    <property type="match status" value="4"/>
</dbReference>
<name>A0AAP5MD14_9CYAN</name>
<reference evidence="3" key="1">
    <citation type="journal article" date="2021" name="Science">
        <title>Hunting the eagle killer: A cyanobacterial neurotoxin causes vacuolar myelinopathy.</title>
        <authorList>
            <person name="Breinlinger S."/>
            <person name="Phillips T.J."/>
            <person name="Haram B.N."/>
            <person name="Mares J."/>
            <person name="Martinez Yerena J.A."/>
            <person name="Hrouzek P."/>
            <person name="Sobotka R."/>
            <person name="Henderson W.M."/>
            <person name="Schmieder P."/>
            <person name="Williams S.M."/>
            <person name="Lauderdale J.D."/>
            <person name="Wilde H.D."/>
            <person name="Gerrin W."/>
            <person name="Kust A."/>
            <person name="Washington J.W."/>
            <person name="Wagner C."/>
            <person name="Geier B."/>
            <person name="Liebeke M."/>
            <person name="Enke H."/>
            <person name="Niedermeyer T.H.J."/>
            <person name="Wilde S.B."/>
        </authorList>
    </citation>
    <scope>NUCLEOTIDE SEQUENCE [LARGE SCALE GENOMIC DNA]</scope>
    <source>
        <strain evidence="3">Thurmond2011</strain>
    </source>
</reference>
<dbReference type="InterPro" id="IPR049341">
    <property type="entry name" value="TRADD-like_N"/>
</dbReference>
<proteinExistence type="predicted"/>
<dbReference type="PANTHER" id="PTHR14136:SF17">
    <property type="entry name" value="BTB_POZ DOMAIN-CONTAINING PROTEIN KCTD9"/>
    <property type="match status" value="1"/>
</dbReference>
<dbReference type="Proteomes" id="UP000667802">
    <property type="component" value="Unassembled WGS sequence"/>
</dbReference>
<protein>
    <submittedName>
        <fullName evidence="2">Pentapeptide repeat-containing protein</fullName>
    </submittedName>
</protein>
<comment type="caution">
    <text evidence="2">The sequence shown here is derived from an EMBL/GenBank/DDBJ whole genome shotgun (WGS) entry which is preliminary data.</text>
</comment>
<evidence type="ECO:0000313" key="3">
    <source>
        <dbReference type="Proteomes" id="UP000667802"/>
    </source>
</evidence>
<evidence type="ECO:0000313" key="2">
    <source>
        <dbReference type="EMBL" id="MDR9900875.1"/>
    </source>
</evidence>
<gene>
    <name evidence="2" type="ORF">G7B40_041050</name>
</gene>